<accession>A0A4Z1A8F1</accession>
<dbReference type="PANTHER" id="PTHR30469:SF15">
    <property type="entry name" value="HLYD FAMILY OF SECRETION PROTEINS"/>
    <property type="match status" value="1"/>
</dbReference>
<dbReference type="Pfam" id="PF25917">
    <property type="entry name" value="BSH_RND"/>
    <property type="match status" value="1"/>
</dbReference>
<dbReference type="AlphaFoldDB" id="A0A4Z1A8F1"/>
<name>A0A4Z1A8F1_9LEPT</name>
<dbReference type="RefSeq" id="WP_135641587.1">
    <property type="nucleotide sequence ID" value="NZ_RQGH01000014.1"/>
</dbReference>
<keyword evidence="4" id="KW-1185">Reference proteome</keyword>
<dbReference type="Gene3D" id="2.40.30.170">
    <property type="match status" value="1"/>
</dbReference>
<evidence type="ECO:0000256" key="1">
    <source>
        <dbReference type="SAM" id="Phobius"/>
    </source>
</evidence>
<gene>
    <name evidence="3" type="ORF">EHQ62_07570</name>
</gene>
<sequence length="466" mass="54037">MKLELLKKVAYQKLKNIFILATIYLFLSFFYSRFAPENLRYRLPMLSKILVLRLFESNTNETNESPLPNKNRHFQNPRVVEENEVMEFPAIVEPTKEIFIQSKQVGRIKKIHIEEGQSVKKGQLLLELDDELIRLEGERLQLNLVAAKSQEVITREKWEHAKKQIEVKVREIDKKTEWVELAKKEYDHASDLKSKKEILWKQGYLSSPEFEKLKLDEETKLTHFKNLIRERENLLSLVSVPTEPNMVSFDEKLNHWKNQNTVLEKTEFELSVSNSKIIQNQIKANEQLKNDSKLYAPKSGKILKLNAKEGEITNHLPLLSLMENNEISVSFHVGERELHEIQLKKEVQYLPSISNQTIAIGILEKMNGYLDPKSHGILIKAKLIKHYQSLLPGMFGIVKINSSLKKEKILIPTRSLFGDLNSGFYIHLKSENGIQKRFVQIKTYSESESEVIAGLGAHESFEILPL</sequence>
<keyword evidence="1" id="KW-0812">Transmembrane</keyword>
<protein>
    <submittedName>
        <fullName evidence="3">Biotin/lipoyl-binding protein</fullName>
    </submittedName>
</protein>
<dbReference type="EMBL" id="RQGH01000014">
    <property type="protein sequence ID" value="TGL69845.1"/>
    <property type="molecule type" value="Genomic_DNA"/>
</dbReference>
<evidence type="ECO:0000313" key="4">
    <source>
        <dbReference type="Proteomes" id="UP000297567"/>
    </source>
</evidence>
<proteinExistence type="predicted"/>
<reference evidence="3" key="1">
    <citation type="journal article" date="2019" name="PLoS Negl. Trop. Dis.">
        <title>Revisiting the worldwide diversity of Leptospira species in the environment.</title>
        <authorList>
            <person name="Vincent A.T."/>
            <person name="Schiettekatte O."/>
            <person name="Bourhy P."/>
            <person name="Veyrier F.J."/>
            <person name="Picardeau M."/>
        </authorList>
    </citation>
    <scope>NUCLEOTIDE SEQUENCE [LARGE SCALE GENOMIC DNA]</scope>
    <source>
        <strain evidence="3">201702451</strain>
    </source>
</reference>
<dbReference type="Proteomes" id="UP000297567">
    <property type="component" value="Unassembled WGS sequence"/>
</dbReference>
<dbReference type="GO" id="GO:0015562">
    <property type="term" value="F:efflux transmembrane transporter activity"/>
    <property type="evidence" value="ECO:0007669"/>
    <property type="project" value="TreeGrafter"/>
</dbReference>
<evidence type="ECO:0000313" key="3">
    <source>
        <dbReference type="EMBL" id="TGL69845.1"/>
    </source>
</evidence>
<feature type="transmembrane region" description="Helical" evidence="1">
    <location>
        <begin position="16"/>
        <end position="34"/>
    </location>
</feature>
<evidence type="ECO:0000259" key="2">
    <source>
        <dbReference type="Pfam" id="PF25917"/>
    </source>
</evidence>
<dbReference type="SUPFAM" id="SSF111369">
    <property type="entry name" value="HlyD-like secretion proteins"/>
    <property type="match status" value="2"/>
</dbReference>
<comment type="caution">
    <text evidence="3">The sequence shown here is derived from an EMBL/GenBank/DDBJ whole genome shotgun (WGS) entry which is preliminary data.</text>
</comment>
<organism evidence="3 4">
    <name type="scientific">Leptospira jelokensis</name>
    <dbReference type="NCBI Taxonomy" id="2484931"/>
    <lineage>
        <taxon>Bacteria</taxon>
        <taxon>Pseudomonadati</taxon>
        <taxon>Spirochaetota</taxon>
        <taxon>Spirochaetia</taxon>
        <taxon>Leptospirales</taxon>
        <taxon>Leptospiraceae</taxon>
        <taxon>Leptospira</taxon>
    </lineage>
</organism>
<keyword evidence="1" id="KW-1133">Transmembrane helix</keyword>
<dbReference type="Gene3D" id="2.40.50.100">
    <property type="match status" value="1"/>
</dbReference>
<feature type="domain" description="Multidrug resistance protein MdtA-like barrel-sandwich hybrid" evidence="2">
    <location>
        <begin position="100"/>
        <end position="312"/>
    </location>
</feature>
<keyword evidence="1" id="KW-0472">Membrane</keyword>
<dbReference type="PANTHER" id="PTHR30469">
    <property type="entry name" value="MULTIDRUG RESISTANCE PROTEIN MDTA"/>
    <property type="match status" value="1"/>
</dbReference>
<dbReference type="GO" id="GO:1990281">
    <property type="term" value="C:efflux pump complex"/>
    <property type="evidence" value="ECO:0007669"/>
    <property type="project" value="TreeGrafter"/>
</dbReference>
<dbReference type="InterPro" id="IPR058625">
    <property type="entry name" value="MdtA-like_BSH"/>
</dbReference>
<dbReference type="PRINTS" id="PR01490">
    <property type="entry name" value="RTXTOXIND"/>
</dbReference>
<dbReference type="Gene3D" id="1.10.287.470">
    <property type="entry name" value="Helix hairpin bin"/>
    <property type="match status" value="1"/>
</dbReference>